<dbReference type="Proteomes" id="UP000623215">
    <property type="component" value="Unassembled WGS sequence"/>
</dbReference>
<comment type="function">
    <text evidence="6">Part of ribonuclease P, a protein complex that generates mature tRNA molecules by cleaving their 5'-ends.</text>
</comment>
<reference evidence="7" key="1">
    <citation type="journal article" date="2020" name="ISME J.">
        <title>Gammaproteobacteria mediating utilization of methyl-, sulfur- and petroleum organic compounds in deep ocean hydrothermal plumes.</title>
        <authorList>
            <person name="Zhou Z."/>
            <person name="Liu Y."/>
            <person name="Pan J."/>
            <person name="Cron B.R."/>
            <person name="Toner B.M."/>
            <person name="Anantharaman K."/>
            <person name="Breier J.A."/>
            <person name="Dick G.J."/>
            <person name="Li M."/>
        </authorList>
    </citation>
    <scope>NUCLEOTIDE SEQUENCE</scope>
    <source>
        <strain evidence="7">SZUA-1534</strain>
    </source>
</reference>
<keyword evidence="2 6" id="KW-0819">tRNA processing</keyword>
<evidence type="ECO:0000313" key="8">
    <source>
        <dbReference type="Proteomes" id="UP000623215"/>
    </source>
</evidence>
<dbReference type="HAMAP" id="MF_00756">
    <property type="entry name" value="RNase_P_3"/>
    <property type="match status" value="1"/>
</dbReference>
<dbReference type="AlphaFoldDB" id="A0A832ZYP8"/>
<sequence>MVENPVDINHIFEEEGIRLLKELGWYGSIVVQYSDNFDKKIFEEVKEYGEREGLKIYTGVKIRAQSPRELVRYVKKFRNKVEVILVEGGDLKINRQALELHDVDILSTPELNRRDSGLDHVLARLGSTHRVAIELNFKQLLIKKNPYERARLLWAFRRNMRLAKKFDTPVVLSSGAESIYDIKSPYDLRSFLNTLTEDPVYSKTIMEFPYKIAEYRAYLRRENVIRYGVEVVEE</sequence>
<name>A0A832ZYP8_9EURY</name>
<keyword evidence="4 6" id="KW-0255">Endonuclease</keyword>
<dbReference type="GO" id="GO:0005737">
    <property type="term" value="C:cytoplasm"/>
    <property type="evidence" value="ECO:0007669"/>
    <property type="project" value="UniProtKB-SubCell"/>
</dbReference>
<comment type="caution">
    <text evidence="7">The sequence shown here is derived from an EMBL/GenBank/DDBJ whole genome shotgun (WGS) entry which is preliminary data.</text>
</comment>
<comment type="subcellular location">
    <subcellularLocation>
        <location evidence="6">Cytoplasm</location>
    </subcellularLocation>
</comment>
<keyword evidence="5 6" id="KW-0378">Hydrolase</keyword>
<dbReference type="Pfam" id="PF01876">
    <property type="entry name" value="RNase_P_p30"/>
    <property type="match status" value="1"/>
</dbReference>
<comment type="subunit">
    <text evidence="6">Consists of a catalytic RNA component and at least 4-5 protein subunits.</text>
</comment>
<comment type="similarity">
    <text evidence="6">Belongs to the eukaryotic/archaeal RNase P protein component 3 family.</text>
</comment>
<dbReference type="GO" id="GO:0001682">
    <property type="term" value="P:tRNA 5'-leader removal"/>
    <property type="evidence" value="ECO:0007669"/>
    <property type="project" value="UniProtKB-UniRule"/>
</dbReference>
<comment type="catalytic activity">
    <reaction evidence="6">
        <text>Endonucleolytic cleavage of RNA, removing 5'-extranucleotides from tRNA precursor.</text>
        <dbReference type="EC" id="3.1.26.5"/>
    </reaction>
</comment>
<evidence type="ECO:0000256" key="6">
    <source>
        <dbReference type="HAMAP-Rule" id="MF_00756"/>
    </source>
</evidence>
<accession>A0A832ZYP8</accession>
<keyword evidence="3 6" id="KW-0540">Nuclease</keyword>
<dbReference type="GO" id="GO:0004526">
    <property type="term" value="F:ribonuclease P activity"/>
    <property type="evidence" value="ECO:0007669"/>
    <property type="project" value="UniProtKB-UniRule"/>
</dbReference>
<organism evidence="7 8">
    <name type="scientific">Methanothermococcus okinawensis</name>
    <dbReference type="NCBI Taxonomy" id="155863"/>
    <lineage>
        <taxon>Archaea</taxon>
        <taxon>Methanobacteriati</taxon>
        <taxon>Methanobacteriota</taxon>
        <taxon>Methanomada group</taxon>
        <taxon>Methanococci</taxon>
        <taxon>Methanococcales</taxon>
        <taxon>Methanococcaceae</taxon>
        <taxon>Methanothermococcus</taxon>
    </lineage>
</organism>
<proteinExistence type="inferred from homology"/>
<evidence type="ECO:0000313" key="7">
    <source>
        <dbReference type="EMBL" id="HIQ32170.1"/>
    </source>
</evidence>
<dbReference type="InterPro" id="IPR023539">
    <property type="entry name" value="RNase_P_comp-3_arc"/>
</dbReference>
<protein>
    <recommendedName>
        <fullName evidence="6">Ribonuclease P protein component 3</fullName>
        <shortName evidence="6">RNase P component 3</shortName>
        <ecNumber evidence="6">3.1.26.5</ecNumber>
    </recommendedName>
    <alternativeName>
        <fullName evidence="6">Rpp30</fullName>
    </alternativeName>
</protein>
<dbReference type="Gene3D" id="3.20.20.140">
    <property type="entry name" value="Metal-dependent hydrolases"/>
    <property type="match status" value="1"/>
</dbReference>
<dbReference type="InterPro" id="IPR016195">
    <property type="entry name" value="Pol/histidinol_Pase-like"/>
</dbReference>
<evidence type="ECO:0000256" key="1">
    <source>
        <dbReference type="ARBA" id="ARBA00022490"/>
    </source>
</evidence>
<dbReference type="EC" id="3.1.26.5" evidence="6"/>
<evidence type="ECO:0000256" key="5">
    <source>
        <dbReference type="ARBA" id="ARBA00022801"/>
    </source>
</evidence>
<dbReference type="NCBIfam" id="NF046108">
    <property type="entry name" value="RNaseP3Mthcoc"/>
    <property type="match status" value="1"/>
</dbReference>
<evidence type="ECO:0000256" key="3">
    <source>
        <dbReference type="ARBA" id="ARBA00022722"/>
    </source>
</evidence>
<gene>
    <name evidence="6" type="primary">rnp3</name>
    <name evidence="7" type="ORF">EYH55_01640</name>
</gene>
<keyword evidence="1 6" id="KW-0963">Cytoplasm</keyword>
<dbReference type="SUPFAM" id="SSF89550">
    <property type="entry name" value="PHP domain-like"/>
    <property type="match status" value="1"/>
</dbReference>
<dbReference type="GO" id="GO:0030677">
    <property type="term" value="C:ribonuclease P complex"/>
    <property type="evidence" value="ECO:0007669"/>
    <property type="project" value="UniProtKB-UniRule"/>
</dbReference>
<dbReference type="EMBL" id="DQVW01000024">
    <property type="protein sequence ID" value="HIQ32170.1"/>
    <property type="molecule type" value="Genomic_DNA"/>
</dbReference>
<evidence type="ECO:0000256" key="2">
    <source>
        <dbReference type="ARBA" id="ARBA00022694"/>
    </source>
</evidence>
<dbReference type="InterPro" id="IPR002738">
    <property type="entry name" value="RNase_P_p30"/>
</dbReference>
<evidence type="ECO:0000256" key="4">
    <source>
        <dbReference type="ARBA" id="ARBA00022759"/>
    </source>
</evidence>